<feature type="compositionally biased region" description="Low complexity" evidence="1">
    <location>
        <begin position="591"/>
        <end position="604"/>
    </location>
</feature>
<name>A0A844BD64_9BURK</name>
<reference evidence="2 3" key="1">
    <citation type="submission" date="2019-11" db="EMBL/GenBank/DDBJ databases">
        <title>Caenimonas koreensis gen. nov., sp. nov., isolated from activated sludge.</title>
        <authorList>
            <person name="Seung H.R."/>
        </authorList>
    </citation>
    <scope>NUCLEOTIDE SEQUENCE [LARGE SCALE GENOMIC DNA]</scope>
    <source>
        <strain evidence="2 3">EMB320</strain>
    </source>
</reference>
<evidence type="ECO:0000313" key="2">
    <source>
        <dbReference type="EMBL" id="MRD48441.1"/>
    </source>
</evidence>
<feature type="region of interest" description="Disordered" evidence="1">
    <location>
        <begin position="455"/>
        <end position="480"/>
    </location>
</feature>
<accession>A0A844BD64</accession>
<feature type="compositionally biased region" description="Low complexity" evidence="1">
    <location>
        <begin position="509"/>
        <end position="526"/>
    </location>
</feature>
<comment type="caution">
    <text evidence="2">The sequence shown here is derived from an EMBL/GenBank/DDBJ whole genome shotgun (WGS) entry which is preliminary data.</text>
</comment>
<dbReference type="AlphaFoldDB" id="A0A844BD64"/>
<feature type="compositionally biased region" description="Basic and acidic residues" evidence="1">
    <location>
        <begin position="463"/>
        <end position="480"/>
    </location>
</feature>
<organism evidence="2 3">
    <name type="scientific">Caenimonas koreensis DSM 17982</name>
    <dbReference type="NCBI Taxonomy" id="1121255"/>
    <lineage>
        <taxon>Bacteria</taxon>
        <taxon>Pseudomonadati</taxon>
        <taxon>Pseudomonadota</taxon>
        <taxon>Betaproteobacteria</taxon>
        <taxon>Burkholderiales</taxon>
        <taxon>Comamonadaceae</taxon>
        <taxon>Caenimonas</taxon>
    </lineage>
</organism>
<dbReference type="Proteomes" id="UP000487350">
    <property type="component" value="Unassembled WGS sequence"/>
</dbReference>
<dbReference type="RefSeq" id="WP_153585766.1">
    <property type="nucleotide sequence ID" value="NZ_WJBU01000013.1"/>
</dbReference>
<proteinExistence type="predicted"/>
<feature type="region of interest" description="Disordered" evidence="1">
    <location>
        <begin position="509"/>
        <end position="541"/>
    </location>
</feature>
<sequence>MPAISSIRANAQKQIANGSCAAEAPFALEPSGKTKTFRVIGAKDPRATRTAQSAELRTLIADHFKDVSKNAADAKTRLAVQGCGRKLADRLLSDARLANKQALCVSDLDWVLGCVESAGKSTQAIESAINKLDESARYDEAKARALASAGPNQPVVCLDEPGGLGNLFKALANQQRVLKKTEEAVTLIAPFFNGLIHEEGLKEILPAHMRAEPPRPISSADIVGFLSAQLRDPETPVPAFRLMKDGFFSALREDESEEVCDTVIDFVNRLKLEFRQFSEAENSATGVNSLIPLLLLNLHPTHLQKMVVTHAQCDDLLRDTLLLLGQIHVRVTENADHLADKPTPGALATTINGFAKYAKEFMDSERGLEIAQNLTRSLTILRHNADRLESFVRSKHAGNPALEGQDISAVLDTYVPAHYSSAPQIELNALFGKPLALQYFPQEVVERPSQIAQAAPQTAEVKTQPEAKPAEAKAQRRDRAATVVMHVPAPKVSAPGEPTVEELQQVFAQAQPQRPAAQPGARQPQPAKHHHNSQFGGVVPKQRVAERSDAREMVRLGLFGLKKWGLSVKDALQRLSDARAEQSGSQQLVKPPSLRNPPNNRRTA</sequence>
<evidence type="ECO:0000256" key="1">
    <source>
        <dbReference type="SAM" id="MobiDB-lite"/>
    </source>
</evidence>
<dbReference type="EMBL" id="WJBU01000013">
    <property type="protein sequence ID" value="MRD48441.1"/>
    <property type="molecule type" value="Genomic_DNA"/>
</dbReference>
<evidence type="ECO:0000313" key="3">
    <source>
        <dbReference type="Proteomes" id="UP000487350"/>
    </source>
</evidence>
<feature type="region of interest" description="Disordered" evidence="1">
    <location>
        <begin position="577"/>
        <end position="604"/>
    </location>
</feature>
<protein>
    <submittedName>
        <fullName evidence="2">Uncharacterized protein</fullName>
    </submittedName>
</protein>
<gene>
    <name evidence="2" type="ORF">GHT07_14230</name>
</gene>
<keyword evidence="3" id="KW-1185">Reference proteome</keyword>